<proteinExistence type="predicted"/>
<reference evidence="1" key="1">
    <citation type="journal article" date="2019" name="bioRxiv">
        <title>The Genome of the Zebra Mussel, Dreissena polymorpha: A Resource for Invasive Species Research.</title>
        <authorList>
            <person name="McCartney M.A."/>
            <person name="Auch B."/>
            <person name="Kono T."/>
            <person name="Mallez S."/>
            <person name="Zhang Y."/>
            <person name="Obille A."/>
            <person name="Becker A."/>
            <person name="Abrahante J.E."/>
            <person name="Garbe J."/>
            <person name="Badalamenti J.P."/>
            <person name="Herman A."/>
            <person name="Mangelson H."/>
            <person name="Liachko I."/>
            <person name="Sullivan S."/>
            <person name="Sone E.D."/>
            <person name="Koren S."/>
            <person name="Silverstein K.A.T."/>
            <person name="Beckman K.B."/>
            <person name="Gohl D.M."/>
        </authorList>
    </citation>
    <scope>NUCLEOTIDE SEQUENCE</scope>
    <source>
        <strain evidence="1">Duluth1</strain>
        <tissue evidence="1">Whole animal</tissue>
    </source>
</reference>
<gene>
    <name evidence="1" type="ORF">DPMN_126924</name>
</gene>
<comment type="caution">
    <text evidence="1">The sequence shown here is derived from an EMBL/GenBank/DDBJ whole genome shotgun (WGS) entry which is preliminary data.</text>
</comment>
<sequence>MPSDPNKTQLIVKTKSFHTPHCHRLLLWPQFGRKVHLHNLTECQGVVSVLTFVQCHAKIGLMQFAASSATDQCAVRKLVSSHHVR</sequence>
<evidence type="ECO:0000313" key="2">
    <source>
        <dbReference type="Proteomes" id="UP000828390"/>
    </source>
</evidence>
<dbReference type="AlphaFoldDB" id="A0A9D4H490"/>
<reference evidence="1" key="2">
    <citation type="submission" date="2020-11" db="EMBL/GenBank/DDBJ databases">
        <authorList>
            <person name="McCartney M.A."/>
            <person name="Auch B."/>
            <person name="Kono T."/>
            <person name="Mallez S."/>
            <person name="Becker A."/>
            <person name="Gohl D.M."/>
            <person name="Silverstein K.A.T."/>
            <person name="Koren S."/>
            <person name="Bechman K.B."/>
            <person name="Herman A."/>
            <person name="Abrahante J.E."/>
            <person name="Garbe J."/>
        </authorList>
    </citation>
    <scope>NUCLEOTIDE SEQUENCE</scope>
    <source>
        <strain evidence="1">Duluth1</strain>
        <tissue evidence="1">Whole animal</tissue>
    </source>
</reference>
<dbReference type="Proteomes" id="UP000828390">
    <property type="component" value="Unassembled WGS sequence"/>
</dbReference>
<protein>
    <submittedName>
        <fullName evidence="1">Uncharacterized protein</fullName>
    </submittedName>
</protein>
<keyword evidence="2" id="KW-1185">Reference proteome</keyword>
<organism evidence="1 2">
    <name type="scientific">Dreissena polymorpha</name>
    <name type="common">Zebra mussel</name>
    <name type="synonym">Mytilus polymorpha</name>
    <dbReference type="NCBI Taxonomy" id="45954"/>
    <lineage>
        <taxon>Eukaryota</taxon>
        <taxon>Metazoa</taxon>
        <taxon>Spiralia</taxon>
        <taxon>Lophotrochozoa</taxon>
        <taxon>Mollusca</taxon>
        <taxon>Bivalvia</taxon>
        <taxon>Autobranchia</taxon>
        <taxon>Heteroconchia</taxon>
        <taxon>Euheterodonta</taxon>
        <taxon>Imparidentia</taxon>
        <taxon>Neoheterodontei</taxon>
        <taxon>Myida</taxon>
        <taxon>Dreissenoidea</taxon>
        <taxon>Dreissenidae</taxon>
        <taxon>Dreissena</taxon>
    </lineage>
</organism>
<name>A0A9D4H490_DREPO</name>
<evidence type="ECO:0000313" key="1">
    <source>
        <dbReference type="EMBL" id="KAH3825062.1"/>
    </source>
</evidence>
<accession>A0A9D4H490</accession>
<dbReference type="EMBL" id="JAIWYP010000005">
    <property type="protein sequence ID" value="KAH3825062.1"/>
    <property type="molecule type" value="Genomic_DNA"/>
</dbReference>